<dbReference type="Proteomes" id="UP000501346">
    <property type="component" value="Chromosome ScXVI"/>
</dbReference>
<feature type="region of interest" description="Disordered" evidence="16">
    <location>
        <begin position="33"/>
        <end position="58"/>
    </location>
</feature>
<dbReference type="OrthoDB" id="510307at2759"/>
<dbReference type="PANTHER" id="PTHR10885">
    <property type="entry name" value="ISOPENTENYL-DIPHOSPHATE DELTA-ISOMERASE"/>
    <property type="match status" value="1"/>
</dbReference>
<keyword evidence="8" id="KW-0752">Steroid biosynthesis</keyword>
<dbReference type="GO" id="GO:0009240">
    <property type="term" value="P:isopentenyl diphosphate biosynthetic process"/>
    <property type="evidence" value="ECO:0007669"/>
    <property type="project" value="TreeGrafter"/>
</dbReference>
<keyword evidence="11 18" id="KW-0413">Isomerase</keyword>
<evidence type="ECO:0000256" key="10">
    <source>
        <dbReference type="ARBA" id="ARBA00023229"/>
    </source>
</evidence>
<comment type="similarity">
    <text evidence="3">Belongs to the IPP isomerase type 1 family.</text>
</comment>
<evidence type="ECO:0000256" key="8">
    <source>
        <dbReference type="ARBA" id="ARBA00022955"/>
    </source>
</evidence>
<dbReference type="UniPathway" id="UPA00059">
    <property type="reaction ID" value="UER00104"/>
</dbReference>
<organism evidence="18 19">
    <name type="scientific">Saccharomyces pastorianus</name>
    <name type="common">Lager yeast</name>
    <name type="synonym">Saccharomyces cerevisiae x Saccharomyces eubayanus</name>
    <dbReference type="NCBI Taxonomy" id="27292"/>
    <lineage>
        <taxon>Eukaryota</taxon>
        <taxon>Fungi</taxon>
        <taxon>Dikarya</taxon>
        <taxon>Ascomycota</taxon>
        <taxon>Saccharomycotina</taxon>
        <taxon>Saccharomycetes</taxon>
        <taxon>Saccharomycetales</taxon>
        <taxon>Saccharomycetaceae</taxon>
        <taxon>Saccharomyces</taxon>
    </lineage>
</organism>
<evidence type="ECO:0000256" key="15">
    <source>
        <dbReference type="ARBA" id="ARBA00083206"/>
    </source>
</evidence>
<dbReference type="NCBIfam" id="TIGR02150">
    <property type="entry name" value="IPP_isom_1"/>
    <property type="match status" value="1"/>
</dbReference>
<dbReference type="SUPFAM" id="SSF55811">
    <property type="entry name" value="Nudix"/>
    <property type="match status" value="1"/>
</dbReference>
<comment type="cofactor">
    <cofactor evidence="1">
        <name>Mg(2+)</name>
        <dbReference type="ChEBI" id="CHEBI:18420"/>
    </cofactor>
</comment>
<keyword evidence="9" id="KW-0443">Lipid metabolism</keyword>
<keyword evidence="19" id="KW-1185">Reference proteome</keyword>
<evidence type="ECO:0000313" key="18">
    <source>
        <dbReference type="EMBL" id="QID82860.1"/>
    </source>
</evidence>
<comment type="pathway">
    <text evidence="2">Isoprenoid biosynthesis; dimethylallyl diphosphate biosynthesis; dimethylallyl diphosphate from isopentenyl diphosphate: step 1/1.</text>
</comment>
<evidence type="ECO:0000256" key="14">
    <source>
        <dbReference type="ARBA" id="ARBA00072489"/>
    </source>
</evidence>
<dbReference type="EMBL" id="CP048997">
    <property type="protein sequence ID" value="QID82860.1"/>
    <property type="molecule type" value="Genomic_DNA"/>
</dbReference>
<evidence type="ECO:0000256" key="12">
    <source>
        <dbReference type="ARBA" id="ARBA00029294"/>
    </source>
</evidence>
<keyword evidence="6" id="KW-0479">Metal-binding</keyword>
<gene>
    <name evidence="18" type="primary">IDI1_1</name>
    <name evidence="18" type="ORF">GRS66_005292</name>
</gene>
<dbReference type="Pfam" id="PF00293">
    <property type="entry name" value="NUDIX"/>
    <property type="match status" value="1"/>
</dbReference>
<dbReference type="PROSITE" id="PS51462">
    <property type="entry name" value="NUDIX"/>
    <property type="match status" value="1"/>
</dbReference>
<dbReference type="CDD" id="cd02885">
    <property type="entry name" value="NUDIX_IPP_Isomerase"/>
    <property type="match status" value="1"/>
</dbReference>
<feature type="compositionally biased region" description="Polar residues" evidence="16">
    <location>
        <begin position="40"/>
        <end position="49"/>
    </location>
</feature>
<dbReference type="InterPro" id="IPR015797">
    <property type="entry name" value="NUDIX_hydrolase-like_dom_sf"/>
</dbReference>
<protein>
    <recommendedName>
        <fullName evidence="13">Isopentenyl-diphosphate Delta-isomerase</fullName>
        <ecNumber evidence="4">5.3.3.2</ecNumber>
    </recommendedName>
    <alternativeName>
        <fullName evidence="15">Isopentenyl pyrophosphate isomerase</fullName>
    </alternativeName>
    <alternativeName>
        <fullName evidence="14">Isopentenyl-diphosphate delta-isomerase</fullName>
    </alternativeName>
</protein>
<evidence type="ECO:0000256" key="6">
    <source>
        <dbReference type="ARBA" id="ARBA00022723"/>
    </source>
</evidence>
<dbReference type="PANTHER" id="PTHR10885:SF0">
    <property type="entry name" value="ISOPENTENYL-DIPHOSPHATE DELTA-ISOMERASE"/>
    <property type="match status" value="1"/>
</dbReference>
<dbReference type="GO" id="GO:0006694">
    <property type="term" value="P:steroid biosynthetic process"/>
    <property type="evidence" value="ECO:0007669"/>
    <property type="project" value="UniProtKB-KW"/>
</dbReference>
<reference evidence="18 19" key="1">
    <citation type="journal article" date="2019" name="BMC Genomics">
        <title>Chromosome level assembly and comparative genome analysis confirm lager-brewing yeasts originated from a single hybridization.</title>
        <authorList>
            <person name="Salazar A.N."/>
            <person name="Gorter de Vries A.R."/>
            <person name="van den Broek M."/>
            <person name="Brouwers N."/>
            <person name="de la Torre Cortes P."/>
            <person name="Kuijpers N.G.A."/>
            <person name="Daran J.G."/>
            <person name="Abeel T."/>
        </authorList>
    </citation>
    <scope>NUCLEOTIDE SEQUENCE [LARGE SCALE GENOMIC DNA]</scope>
    <source>
        <strain evidence="18 19">CBS 1483</strain>
    </source>
</reference>
<dbReference type="EC" id="5.3.3.2" evidence="4"/>
<feature type="domain" description="Nudix hydrolase" evidence="17">
    <location>
        <begin position="102"/>
        <end position="259"/>
    </location>
</feature>
<dbReference type="AlphaFoldDB" id="A0A6C1E1Q4"/>
<evidence type="ECO:0000256" key="16">
    <source>
        <dbReference type="SAM" id="MobiDB-lite"/>
    </source>
</evidence>
<accession>A0A6C1E1Q4</accession>
<comment type="catalytic activity">
    <reaction evidence="12">
        <text>isopentenyl diphosphate = dimethylallyl diphosphate</text>
        <dbReference type="Rhea" id="RHEA:23284"/>
        <dbReference type="ChEBI" id="CHEBI:57623"/>
        <dbReference type="ChEBI" id="CHEBI:128769"/>
        <dbReference type="EC" id="5.3.3.2"/>
    </reaction>
    <physiologicalReaction direction="left-to-right" evidence="12">
        <dbReference type="Rhea" id="RHEA:23285"/>
    </physiologicalReaction>
</comment>
<dbReference type="Gene3D" id="3.90.79.10">
    <property type="entry name" value="Nucleoside Triphosphate Pyrophosphohydrolase"/>
    <property type="match status" value="1"/>
</dbReference>
<dbReference type="GO" id="GO:0050992">
    <property type="term" value="P:dimethylallyl diphosphate biosynthetic process"/>
    <property type="evidence" value="ECO:0007669"/>
    <property type="project" value="UniProtKB-UniPathway"/>
</dbReference>
<keyword evidence="5" id="KW-0444">Lipid biosynthesis</keyword>
<evidence type="ECO:0000256" key="1">
    <source>
        <dbReference type="ARBA" id="ARBA00001946"/>
    </source>
</evidence>
<dbReference type="GO" id="GO:0005737">
    <property type="term" value="C:cytoplasm"/>
    <property type="evidence" value="ECO:0007669"/>
    <property type="project" value="TreeGrafter"/>
</dbReference>
<dbReference type="GO" id="GO:0004452">
    <property type="term" value="F:isopentenyl-diphosphate delta-isomerase activity"/>
    <property type="evidence" value="ECO:0007669"/>
    <property type="project" value="UniProtKB-EC"/>
</dbReference>
<name>A0A6C1E1Q4_SACPS</name>
<evidence type="ECO:0000256" key="13">
    <source>
        <dbReference type="ARBA" id="ARBA00071307"/>
    </source>
</evidence>
<evidence type="ECO:0000256" key="2">
    <source>
        <dbReference type="ARBA" id="ARBA00004826"/>
    </source>
</evidence>
<evidence type="ECO:0000259" key="17">
    <source>
        <dbReference type="PROSITE" id="PS51462"/>
    </source>
</evidence>
<evidence type="ECO:0000256" key="9">
    <source>
        <dbReference type="ARBA" id="ARBA00023098"/>
    </source>
</evidence>
<keyword evidence="10" id="KW-0414">Isoprene biosynthesis</keyword>
<evidence type="ECO:0000256" key="5">
    <source>
        <dbReference type="ARBA" id="ARBA00022516"/>
    </source>
</evidence>
<evidence type="ECO:0000313" key="19">
    <source>
        <dbReference type="Proteomes" id="UP000501346"/>
    </source>
</evidence>
<keyword evidence="7" id="KW-0460">Magnesium</keyword>
<proteinExistence type="inferred from homology"/>
<evidence type="ECO:0000256" key="3">
    <source>
        <dbReference type="ARBA" id="ARBA00007579"/>
    </source>
</evidence>
<dbReference type="InterPro" id="IPR000086">
    <property type="entry name" value="NUDIX_hydrolase_dom"/>
</dbReference>
<sequence length="288" mass="33352">MTADNNSMPHGAVSSYAKLVQNQTPEDILEEFPEIIPLQQRPNTRSSETSNDESGETCFSGHDEEQIKLMNENCIVLDWDDNAIGAGTKKVCHLMENIEKGLLHRAFSVFIFNEQGELLLQQRATEKITFPDLWTNTCCSHPLCIDDELGLKGKLDDKIKGAITAAVRKLDHELGIPEDETKTRGKFHFLNRIHYMAPSNEPWGEHEIDYILFYKINAKENLTVNPNVNEVRDFKWVSPNDLKTMFADPSYKFTPWFKIICENYLFNWWEQLDDLSEVENDRQIHRML</sequence>
<evidence type="ECO:0000256" key="7">
    <source>
        <dbReference type="ARBA" id="ARBA00022842"/>
    </source>
</evidence>
<evidence type="ECO:0000256" key="4">
    <source>
        <dbReference type="ARBA" id="ARBA00012057"/>
    </source>
</evidence>
<dbReference type="SMR" id="A0A6C1E1Q4"/>
<dbReference type="FunFam" id="3.90.79.10:FF:000012">
    <property type="entry name" value="Isopentenyl-diphosphate Delta-isomerase 1"/>
    <property type="match status" value="1"/>
</dbReference>
<evidence type="ECO:0000256" key="11">
    <source>
        <dbReference type="ARBA" id="ARBA00023235"/>
    </source>
</evidence>
<dbReference type="GO" id="GO:0046872">
    <property type="term" value="F:metal ion binding"/>
    <property type="evidence" value="ECO:0007669"/>
    <property type="project" value="UniProtKB-KW"/>
</dbReference>
<dbReference type="InterPro" id="IPR011876">
    <property type="entry name" value="IsopentenylPP_isomerase_typ1"/>
</dbReference>